<dbReference type="NCBIfam" id="TIGR00666">
    <property type="entry name" value="PBP4"/>
    <property type="match status" value="1"/>
</dbReference>
<proteinExistence type="inferred from homology"/>
<dbReference type="Gene3D" id="3.40.710.10">
    <property type="entry name" value="DD-peptidase/beta-lactamase superfamily"/>
    <property type="match status" value="1"/>
</dbReference>
<evidence type="ECO:0000256" key="1">
    <source>
        <dbReference type="ARBA" id="ARBA00006096"/>
    </source>
</evidence>
<protein>
    <submittedName>
        <fullName evidence="4">D-alanyl-D-alanine carboxypeptidase/D-alanyl-D-alanine-endopeptidase</fullName>
        <ecNumber evidence="4">3.4.16.4</ecNumber>
    </submittedName>
</protein>
<keyword evidence="5" id="KW-1185">Reference proteome</keyword>
<evidence type="ECO:0000313" key="5">
    <source>
        <dbReference type="Proteomes" id="UP000769617"/>
    </source>
</evidence>
<dbReference type="PRINTS" id="PR00922">
    <property type="entry name" value="DADACBPTASE3"/>
</dbReference>
<dbReference type="InterPro" id="IPR000667">
    <property type="entry name" value="Peptidase_S13"/>
</dbReference>
<dbReference type="PANTHER" id="PTHR30023:SF0">
    <property type="entry name" value="PENICILLIN-SENSITIVE CARBOXYPEPTIDASE A"/>
    <property type="match status" value="1"/>
</dbReference>
<comment type="similarity">
    <text evidence="1">Belongs to the peptidase S13 family.</text>
</comment>
<dbReference type="EC" id="3.4.16.4" evidence="4"/>
<reference evidence="4 5" key="1">
    <citation type="submission" date="2021-07" db="EMBL/GenBank/DDBJ databases">
        <authorList>
            <person name="So Y."/>
        </authorList>
    </citation>
    <scope>NUCLEOTIDE SEQUENCE [LARGE SCALE GENOMIC DNA]</scope>
    <source>
        <strain evidence="4 5">Y3S6</strain>
    </source>
</reference>
<dbReference type="EMBL" id="JAHYCA010000008">
    <property type="protein sequence ID" value="MBW6393234.1"/>
    <property type="molecule type" value="Genomic_DNA"/>
</dbReference>
<dbReference type="Pfam" id="PF02113">
    <property type="entry name" value="Peptidase_S13"/>
    <property type="match status" value="1"/>
</dbReference>
<name>A0ABS6ZT36_9GAMM</name>
<comment type="caution">
    <text evidence="4">The sequence shown here is derived from an EMBL/GenBank/DDBJ whole genome shotgun (WGS) entry which is preliminary data.</text>
</comment>
<feature type="chain" id="PRO_5046032868" evidence="3">
    <location>
        <begin position="32"/>
        <end position="492"/>
    </location>
</feature>
<evidence type="ECO:0000256" key="2">
    <source>
        <dbReference type="ARBA" id="ARBA00022801"/>
    </source>
</evidence>
<dbReference type="SUPFAM" id="SSF56601">
    <property type="entry name" value="beta-lactamase/transpeptidase-like"/>
    <property type="match status" value="1"/>
</dbReference>
<accession>A0ABS6ZT36</accession>
<keyword evidence="4" id="KW-0645">Protease</keyword>
<dbReference type="InterPro" id="IPR012338">
    <property type="entry name" value="Beta-lactam/transpept-like"/>
</dbReference>
<sequence length="492" mass="52566">MDPVAMMTRTAARFRCLLLVGASLMPLLVSAAGFTELEKMTERGFQVSAEARLLGDGDRPGEVVGAIEPQRQLSPASVSKAYLAAAALDRWGPQHRFTTRLVSSGELDADGVLRGDLIFEGGGDPALVTEDLWRLAQRLYQAGVREIEGGLVVSQWRFGPVECITTDRCDARSRAANSYSALLSSAGVNYGNWCVNVAPGAAVGEPARVTSCDSQALILGIDNQVETRATGTATEFSAERVTREEGDVMLLRGHIALNAASRDVYRASGDPARQTARTLAAVLDQAGIGIGDGYATSVEPPPASARTLAEVEGESLQELLLHVMNYSNNFMADVLALNLVDAPRATLLQAGEAIQDYVAGLPDHGPVIMLSGSGLTTENRTSASGANALLESMFHRASLFPGFVASFQSPSNGVSRFIRRGSPLVQERIMLKTGTLNQPYAVRAASGYFRARSGRWGVFTALVNGTASTPWLNWAQVLDPLTQDLERMIEAH</sequence>
<keyword evidence="3" id="KW-0732">Signal</keyword>
<evidence type="ECO:0000313" key="4">
    <source>
        <dbReference type="EMBL" id="MBW6393234.1"/>
    </source>
</evidence>
<organism evidence="4 5">
    <name type="scientific">Billgrantia antri</name>
    <dbReference type="NCBI Taxonomy" id="2846777"/>
    <lineage>
        <taxon>Bacteria</taxon>
        <taxon>Pseudomonadati</taxon>
        <taxon>Pseudomonadota</taxon>
        <taxon>Gammaproteobacteria</taxon>
        <taxon>Oceanospirillales</taxon>
        <taxon>Halomonadaceae</taxon>
        <taxon>Billgrantia</taxon>
    </lineage>
</organism>
<gene>
    <name evidence="4" type="primary">dacB</name>
    <name evidence="4" type="ORF">KPL81_18955</name>
</gene>
<keyword evidence="4" id="KW-0121">Carboxypeptidase</keyword>
<feature type="signal peptide" evidence="3">
    <location>
        <begin position="1"/>
        <end position="31"/>
    </location>
</feature>
<dbReference type="Gene3D" id="3.50.80.20">
    <property type="entry name" value="D-Ala-D-Ala carboxypeptidase C, peptidase S13"/>
    <property type="match status" value="1"/>
</dbReference>
<keyword evidence="2 4" id="KW-0378">Hydrolase</keyword>
<dbReference type="PANTHER" id="PTHR30023">
    <property type="entry name" value="D-ALANYL-D-ALANINE CARBOXYPEPTIDASE"/>
    <property type="match status" value="1"/>
</dbReference>
<dbReference type="GO" id="GO:0009002">
    <property type="term" value="F:serine-type D-Ala-D-Ala carboxypeptidase activity"/>
    <property type="evidence" value="ECO:0007669"/>
    <property type="project" value="UniProtKB-EC"/>
</dbReference>
<evidence type="ECO:0000256" key="3">
    <source>
        <dbReference type="SAM" id="SignalP"/>
    </source>
</evidence>
<dbReference type="Proteomes" id="UP000769617">
    <property type="component" value="Unassembled WGS sequence"/>
</dbReference>